<accession>A0A1Y1U5Q9</accession>
<name>A0A1Y1U5Q9_9TREE</name>
<dbReference type="GeneID" id="33554182"/>
<reference evidence="2 3" key="1">
    <citation type="submission" date="2017-03" db="EMBL/GenBank/DDBJ databases">
        <title>Widespread Adenine N6-methylation of Active Genes in Fungi.</title>
        <authorList>
            <consortium name="DOE Joint Genome Institute"/>
            <person name="Mondo S.J."/>
            <person name="Dannebaum R.O."/>
            <person name="Kuo R.C."/>
            <person name="Louie K.B."/>
            <person name="Bewick A.J."/>
            <person name="Labutti K."/>
            <person name="Haridas S."/>
            <person name="Kuo A."/>
            <person name="Salamov A."/>
            <person name="Ahrendt S.R."/>
            <person name="Lau R."/>
            <person name="Bowen B.P."/>
            <person name="Lipzen A."/>
            <person name="Sullivan W."/>
            <person name="Andreopoulos W.B."/>
            <person name="Clum A."/>
            <person name="Lindquist E."/>
            <person name="Daum C."/>
            <person name="Northen T.R."/>
            <person name="Ramamoorthy G."/>
            <person name="Schmitz R.J."/>
            <person name="Gryganskyi A."/>
            <person name="Culley D."/>
            <person name="Magnuson J."/>
            <person name="James T.Y."/>
            <person name="O'Malley M.A."/>
            <person name="Stajich J.E."/>
            <person name="Spatafora J.W."/>
            <person name="Visel A."/>
            <person name="Grigoriev I.V."/>
        </authorList>
    </citation>
    <scope>NUCLEOTIDE SEQUENCE [LARGE SCALE GENOMIC DNA]</scope>
    <source>
        <strain evidence="2 3">NRRL Y-17943</strain>
    </source>
</reference>
<dbReference type="Proteomes" id="UP000193218">
    <property type="component" value="Unassembled WGS sequence"/>
</dbReference>
<organism evidence="2 3">
    <name type="scientific">Kockovaella imperatae</name>
    <dbReference type="NCBI Taxonomy" id="4999"/>
    <lineage>
        <taxon>Eukaryota</taxon>
        <taxon>Fungi</taxon>
        <taxon>Dikarya</taxon>
        <taxon>Basidiomycota</taxon>
        <taxon>Agaricomycotina</taxon>
        <taxon>Tremellomycetes</taxon>
        <taxon>Tremellales</taxon>
        <taxon>Cuniculitremaceae</taxon>
        <taxon>Kockovaella</taxon>
    </lineage>
</organism>
<feature type="region of interest" description="Disordered" evidence="1">
    <location>
        <begin position="263"/>
        <end position="283"/>
    </location>
</feature>
<dbReference type="InParanoid" id="A0A1Y1U5Q9"/>
<proteinExistence type="predicted"/>
<protein>
    <submittedName>
        <fullName evidence="2">Uncharacterized protein</fullName>
    </submittedName>
</protein>
<evidence type="ECO:0000313" key="3">
    <source>
        <dbReference type="Proteomes" id="UP000193218"/>
    </source>
</evidence>
<dbReference type="AlphaFoldDB" id="A0A1Y1U5Q9"/>
<dbReference type="RefSeq" id="XP_021867710.1">
    <property type="nucleotide sequence ID" value="XM_022012374.1"/>
</dbReference>
<gene>
    <name evidence="2" type="ORF">BD324DRAFT_284732</name>
</gene>
<keyword evidence="3" id="KW-1185">Reference proteome</keyword>
<evidence type="ECO:0000256" key="1">
    <source>
        <dbReference type="SAM" id="MobiDB-lite"/>
    </source>
</evidence>
<comment type="caution">
    <text evidence="2">The sequence shown here is derived from an EMBL/GenBank/DDBJ whole genome shotgun (WGS) entry which is preliminary data.</text>
</comment>
<evidence type="ECO:0000313" key="2">
    <source>
        <dbReference type="EMBL" id="ORX33371.1"/>
    </source>
</evidence>
<dbReference type="EMBL" id="NBSH01000023">
    <property type="protein sequence ID" value="ORX33371.1"/>
    <property type="molecule type" value="Genomic_DNA"/>
</dbReference>
<sequence length="283" mass="32162">MNIAAMFYGYNEDYCRALYPLLTPRYDTTWAKLYPRLVSTCITALPLLCRFTDYTEPSVTISDDSAICKDYVHIPMDVLAGSYHVASNPLIAVLIRMRVLFNSIRSLNLQDQSLRLAQTLLGYWSEEEDVEIEEDEDYPTVPCIYWDTTDGLHRAAFALALYHNFVRSFVYPGSLPSSLEQVAWSIMKRTQRLRKTLKDQGWSHGSVHDMDNVVKLQSGVRIPGDWFECKDQGGGTKPYQASSFAVASSVAYRCPSDPGKYLRLPIHSPHHQRDSGSDRQFVA</sequence>